<dbReference type="PANTHER" id="PTHR16199">
    <property type="entry name" value="CONDENSIN-2 COMPLEX SUBUNIT G2"/>
    <property type="match status" value="1"/>
</dbReference>
<dbReference type="PANTHER" id="PTHR16199:SF4">
    <property type="entry name" value="CONDENSIN-2 COMPLEX SUBUNIT G2"/>
    <property type="match status" value="1"/>
</dbReference>
<accession>A0A9Q1MEU3</accession>
<dbReference type="EMBL" id="JAJAGQ010000007">
    <property type="protein sequence ID" value="KAJ8558395.1"/>
    <property type="molecule type" value="Genomic_DNA"/>
</dbReference>
<organism evidence="1 2">
    <name type="scientific">Anisodus acutangulus</name>
    <dbReference type="NCBI Taxonomy" id="402998"/>
    <lineage>
        <taxon>Eukaryota</taxon>
        <taxon>Viridiplantae</taxon>
        <taxon>Streptophyta</taxon>
        <taxon>Embryophyta</taxon>
        <taxon>Tracheophyta</taxon>
        <taxon>Spermatophyta</taxon>
        <taxon>Magnoliopsida</taxon>
        <taxon>eudicotyledons</taxon>
        <taxon>Gunneridae</taxon>
        <taxon>Pentapetalae</taxon>
        <taxon>asterids</taxon>
        <taxon>lamiids</taxon>
        <taxon>Solanales</taxon>
        <taxon>Solanaceae</taxon>
        <taxon>Solanoideae</taxon>
        <taxon>Hyoscyameae</taxon>
        <taxon>Anisodus</taxon>
    </lineage>
</organism>
<keyword evidence="2" id="KW-1185">Reference proteome</keyword>
<name>A0A9Q1MEU3_9SOLA</name>
<protein>
    <submittedName>
        <fullName evidence="1">Uncharacterized protein</fullName>
    </submittedName>
</protein>
<reference evidence="2" key="1">
    <citation type="journal article" date="2023" name="Proc. Natl. Acad. Sci. U.S.A.">
        <title>Genomic and structural basis for evolution of tropane alkaloid biosynthesis.</title>
        <authorList>
            <person name="Wanga Y.-J."/>
            <person name="Taina T."/>
            <person name="Yua J.-Y."/>
            <person name="Lia J."/>
            <person name="Xua B."/>
            <person name="Chenc J."/>
            <person name="D'Auriad J.C."/>
            <person name="Huanga J.-P."/>
            <person name="Huanga S.-X."/>
        </authorList>
    </citation>
    <scope>NUCLEOTIDE SEQUENCE [LARGE SCALE GENOMIC DNA]</scope>
    <source>
        <strain evidence="2">cv. KIB-2019</strain>
    </source>
</reference>
<dbReference type="GO" id="GO:0000796">
    <property type="term" value="C:condensin complex"/>
    <property type="evidence" value="ECO:0007669"/>
    <property type="project" value="TreeGrafter"/>
</dbReference>
<sequence>MRSCNLQKSSFTYVAKLMNVVLKSFSEASQPLWGAFDTANELLNLYVSIEEHLGYGYAVRLFPAVKPWVPDLILALGSVNLVKQIPGGRTSSFNPEDDLPLWVSTLARTELAEQQDTSSDEEPDRVSKTGDFRTFKKLVNLMVQLLRANYNINV</sequence>
<evidence type="ECO:0000313" key="1">
    <source>
        <dbReference type="EMBL" id="KAJ8558395.1"/>
    </source>
</evidence>
<dbReference type="AlphaFoldDB" id="A0A9Q1MEU3"/>
<dbReference type="GO" id="GO:0005634">
    <property type="term" value="C:nucleus"/>
    <property type="evidence" value="ECO:0007669"/>
    <property type="project" value="TreeGrafter"/>
</dbReference>
<gene>
    <name evidence="1" type="ORF">K7X08_005161</name>
</gene>
<dbReference type="GO" id="GO:0000070">
    <property type="term" value="P:mitotic sister chromatid segregation"/>
    <property type="evidence" value="ECO:0007669"/>
    <property type="project" value="TreeGrafter"/>
</dbReference>
<proteinExistence type="predicted"/>
<dbReference type="Proteomes" id="UP001152561">
    <property type="component" value="Unassembled WGS sequence"/>
</dbReference>
<evidence type="ECO:0000313" key="2">
    <source>
        <dbReference type="Proteomes" id="UP001152561"/>
    </source>
</evidence>
<comment type="caution">
    <text evidence="1">The sequence shown here is derived from an EMBL/GenBank/DDBJ whole genome shotgun (WGS) entry which is preliminary data.</text>
</comment>
<dbReference type="OrthoDB" id="1743632at2759"/>